<dbReference type="InterPro" id="IPR012736">
    <property type="entry name" value="DhaK_1"/>
</dbReference>
<dbReference type="InterPro" id="IPR050861">
    <property type="entry name" value="Dihydroxyacetone_Kinase"/>
</dbReference>
<name>A0A4R7UD90_9BACT</name>
<proteinExistence type="predicted"/>
<keyword evidence="7" id="KW-1185">Reference proteome</keyword>
<keyword evidence="2" id="KW-0547">Nucleotide-binding</keyword>
<dbReference type="GO" id="GO:0004371">
    <property type="term" value="F:glycerone kinase activity"/>
    <property type="evidence" value="ECO:0007669"/>
    <property type="project" value="InterPro"/>
</dbReference>
<dbReference type="Proteomes" id="UP000295757">
    <property type="component" value="Unassembled WGS sequence"/>
</dbReference>
<evidence type="ECO:0000256" key="3">
    <source>
        <dbReference type="ARBA" id="ARBA00022777"/>
    </source>
</evidence>
<dbReference type="RefSeq" id="WP_134110634.1">
    <property type="nucleotide sequence ID" value="NZ_SOCN01000001.1"/>
</dbReference>
<dbReference type="Pfam" id="PF02733">
    <property type="entry name" value="Dak1"/>
    <property type="match status" value="1"/>
</dbReference>
<dbReference type="Gene3D" id="3.30.1180.20">
    <property type="entry name" value="Dihydroxyacetone kinase, domain 2"/>
    <property type="match status" value="1"/>
</dbReference>
<dbReference type="EMBL" id="SOCN01000001">
    <property type="protein sequence ID" value="TDV24389.1"/>
    <property type="molecule type" value="Genomic_DNA"/>
</dbReference>
<evidence type="ECO:0000256" key="4">
    <source>
        <dbReference type="ARBA" id="ARBA00022840"/>
    </source>
</evidence>
<dbReference type="AlphaFoldDB" id="A0A4R7UD90"/>
<dbReference type="NCBIfam" id="TIGR02363">
    <property type="entry name" value="dhaK1"/>
    <property type="match status" value="1"/>
</dbReference>
<sequence>MKKILNRTEDIVSEMISGIIKTNKNLLKVPEFNVVYNKNFNKKKVALISGGGSGHEPVHIGYIGKGMLAAAIAGEIFTSPTPDQVEAAINSVDSQKGTLLIIKNYTGDRLNFEIAQQLAQANGKQVETVLVDDDVAVENSTYSIGRRGIAGTVFVHKIAGAKAETGAELSEVKRVAEKVIANVRSFGISLNSVYIPSTGKQSFTLANNEIEFGLGIHGEPGIKREKIKSSKEIVKEMVDLILEDLDYTNSEVALMVNGLGGTPEMELFIAANDIHNYLQTKNITIYSSHVGNFMTSLEMQGFSISLLKLDTELKELLDQPTEVKNWK</sequence>
<dbReference type="FunFam" id="3.40.50.10440:FF:000001">
    <property type="entry name" value="Dihydroxyacetone kinase, DhaK subunit"/>
    <property type="match status" value="1"/>
</dbReference>
<dbReference type="GO" id="GO:0005829">
    <property type="term" value="C:cytosol"/>
    <property type="evidence" value="ECO:0007669"/>
    <property type="project" value="TreeGrafter"/>
</dbReference>
<evidence type="ECO:0000256" key="1">
    <source>
        <dbReference type="ARBA" id="ARBA00022679"/>
    </source>
</evidence>
<dbReference type="InterPro" id="IPR004006">
    <property type="entry name" value="DhaK_dom"/>
</dbReference>
<evidence type="ECO:0000313" key="7">
    <source>
        <dbReference type="Proteomes" id="UP000295757"/>
    </source>
</evidence>
<dbReference type="PANTHER" id="PTHR28629">
    <property type="entry name" value="TRIOKINASE/FMN CYCLASE"/>
    <property type="match status" value="1"/>
</dbReference>
<reference evidence="6 7" key="1">
    <citation type="submission" date="2019-03" db="EMBL/GenBank/DDBJ databases">
        <title>Genomic Encyclopedia of Archaeal and Bacterial Type Strains, Phase II (KMG-II): from individual species to whole genera.</title>
        <authorList>
            <person name="Goeker M."/>
        </authorList>
    </citation>
    <scope>NUCLEOTIDE SEQUENCE [LARGE SCALE GENOMIC DNA]</scope>
    <source>
        <strain evidence="6 7">ATCC 35214</strain>
    </source>
</reference>
<dbReference type="Gene3D" id="3.40.50.10440">
    <property type="entry name" value="Dihydroxyacetone kinase, domain 1"/>
    <property type="match status" value="1"/>
</dbReference>
<evidence type="ECO:0000313" key="6">
    <source>
        <dbReference type="EMBL" id="TDV24389.1"/>
    </source>
</evidence>
<keyword evidence="4" id="KW-0067">ATP-binding</keyword>
<dbReference type="PANTHER" id="PTHR28629:SF4">
    <property type="entry name" value="TRIOKINASE_FMN CYCLASE"/>
    <property type="match status" value="1"/>
</dbReference>
<accession>A0A4R7UD90</accession>
<evidence type="ECO:0000259" key="5">
    <source>
        <dbReference type="PROSITE" id="PS51481"/>
    </source>
</evidence>
<feature type="domain" description="DhaK" evidence="5">
    <location>
        <begin position="7"/>
        <end position="326"/>
    </location>
</feature>
<dbReference type="FunFam" id="3.30.1180.20:FF:000001">
    <property type="entry name" value="Dihydroxyacetone kinase 1"/>
    <property type="match status" value="1"/>
</dbReference>
<keyword evidence="1" id="KW-0808">Transferase</keyword>
<organism evidence="6 7">
    <name type="scientific">Mycoplasmopsis mustelae</name>
    <dbReference type="NCBI Taxonomy" id="171289"/>
    <lineage>
        <taxon>Bacteria</taxon>
        <taxon>Bacillati</taxon>
        <taxon>Mycoplasmatota</taxon>
        <taxon>Mycoplasmoidales</taxon>
        <taxon>Metamycoplasmataceae</taxon>
        <taxon>Mycoplasmopsis</taxon>
    </lineage>
</organism>
<gene>
    <name evidence="6" type="ORF">BCF59_0354</name>
</gene>
<evidence type="ECO:0000256" key="2">
    <source>
        <dbReference type="ARBA" id="ARBA00022741"/>
    </source>
</evidence>
<keyword evidence="3 6" id="KW-0418">Kinase</keyword>
<dbReference type="PROSITE" id="PS51481">
    <property type="entry name" value="DHAK"/>
    <property type="match status" value="1"/>
</dbReference>
<protein>
    <submittedName>
        <fullName evidence="6">Dihydroxyacetone kinase DhaK subunit</fullName>
    </submittedName>
</protein>
<dbReference type="GO" id="GO:0019563">
    <property type="term" value="P:glycerol catabolic process"/>
    <property type="evidence" value="ECO:0007669"/>
    <property type="project" value="TreeGrafter"/>
</dbReference>
<dbReference type="GO" id="GO:0005524">
    <property type="term" value="F:ATP binding"/>
    <property type="evidence" value="ECO:0007669"/>
    <property type="project" value="UniProtKB-KW"/>
</dbReference>
<dbReference type="SUPFAM" id="SSF82549">
    <property type="entry name" value="DAK1/DegV-like"/>
    <property type="match status" value="1"/>
</dbReference>
<dbReference type="OrthoDB" id="9806345at2"/>
<comment type="caution">
    <text evidence="6">The sequence shown here is derived from an EMBL/GenBank/DDBJ whole genome shotgun (WGS) entry which is preliminary data.</text>
</comment>